<keyword evidence="3" id="KW-1185">Reference proteome</keyword>
<gene>
    <name evidence="2" type="ORF">MBFIL_04830</name>
</gene>
<accession>A0A166EI05</accession>
<dbReference type="AlphaFoldDB" id="A0A166EI05"/>
<evidence type="ECO:0000313" key="2">
    <source>
        <dbReference type="EMBL" id="KZX16675.1"/>
    </source>
</evidence>
<organism evidence="2 3">
    <name type="scientific">Methanobrevibacter filiformis</name>
    <dbReference type="NCBI Taxonomy" id="55758"/>
    <lineage>
        <taxon>Archaea</taxon>
        <taxon>Methanobacteriati</taxon>
        <taxon>Methanobacteriota</taxon>
        <taxon>Methanomada group</taxon>
        <taxon>Methanobacteria</taxon>
        <taxon>Methanobacteriales</taxon>
        <taxon>Methanobacteriaceae</taxon>
        <taxon>Methanobrevibacter</taxon>
    </lineage>
</organism>
<evidence type="ECO:0000256" key="1">
    <source>
        <dbReference type="SAM" id="Phobius"/>
    </source>
</evidence>
<feature type="transmembrane region" description="Helical" evidence="1">
    <location>
        <begin position="6"/>
        <end position="22"/>
    </location>
</feature>
<keyword evidence="1" id="KW-1133">Transmembrane helix</keyword>
<name>A0A166EI05_9EURY</name>
<comment type="caution">
    <text evidence="2">The sequence shown here is derived from an EMBL/GenBank/DDBJ whole genome shotgun (WGS) entry which is preliminary data.</text>
</comment>
<keyword evidence="1" id="KW-0812">Transmembrane</keyword>
<proteinExistence type="predicted"/>
<evidence type="ECO:0000313" key="3">
    <source>
        <dbReference type="Proteomes" id="UP000077066"/>
    </source>
</evidence>
<dbReference type="EMBL" id="LWMT01000066">
    <property type="protein sequence ID" value="KZX16675.1"/>
    <property type="molecule type" value="Genomic_DNA"/>
</dbReference>
<keyword evidence="1" id="KW-0472">Membrane</keyword>
<dbReference type="Proteomes" id="UP000077066">
    <property type="component" value="Unassembled WGS sequence"/>
</dbReference>
<reference evidence="2 3" key="1">
    <citation type="submission" date="2016-04" db="EMBL/GenBank/DDBJ databases">
        <title>Genome sequence of Methanobrevibacter filiformis DSM 11501.</title>
        <authorList>
            <person name="Poehlein A."/>
            <person name="Seedorf H."/>
            <person name="Daniel R."/>
        </authorList>
    </citation>
    <scope>NUCLEOTIDE SEQUENCE [LARGE SCALE GENOMIC DNA]</scope>
    <source>
        <strain evidence="2 3">DSM 11501</strain>
    </source>
</reference>
<sequence length="81" mass="9912">MYKNIKWNILGLLLFTVIINYYKSFWMRLQCQKKYINYNVEYNDTNNIHLFGENMSIILFHLHLNGGMFLKLDETNFLKRN</sequence>
<dbReference type="STRING" id="55758.MBFIL_04830"/>
<protein>
    <submittedName>
        <fullName evidence="2">Uncharacterized protein</fullName>
    </submittedName>
</protein>